<evidence type="ECO:0000313" key="2">
    <source>
        <dbReference type="Proteomes" id="UP000280708"/>
    </source>
</evidence>
<gene>
    <name evidence="1" type="ORF">EBF16_26875</name>
</gene>
<evidence type="ECO:0000313" key="1">
    <source>
        <dbReference type="EMBL" id="AYO80813.1"/>
    </source>
</evidence>
<dbReference type="Proteomes" id="UP000280708">
    <property type="component" value="Chromosome"/>
</dbReference>
<sequence length="587" mass="65658">MMLPLHAGLAILALRRPDILRPQRQGWRLAAPMALLWFILIVIQFADYVTSDGMLNQSLLEFDLVKHAAVTSAIAHQGVPFADPFFARPGFAGYYYYFYLLPAAIHSAGEPFVSARMAFAGAAFWTGIAVPALLWQISSEAGLITAERGRRFMRLALLFCFVSGTDLLWMGYRYLWSGTLESRSDWWSTEVAFVLHSIVWVPHHIVALIAAWISMLLLVQARQLPKIGRYMIAVLAGLGIATCFGSSVWIMLTIAPVLAGWGLISLRKGDITILIAGIVALLAAIYQIHDLIVARHDNALLIALTIRPFTFILPREGSWALLHLLALPLNYAMEFGIFAWGAILYWRTRKEWPRQPVQILLLASAMVSLLIASFLKSTIINNDLGWRSIWFAQLAAIIWTTAWLHDQPRPIADRPFTFKLLLALGIAAVLWDIAGVRLIRPPYAPTSPSHELFRLRSDNLDQRRIYEWAARHLPANAVIQHNPALFQRSFNFGLYGRQPTGVADKEANLFGASMDDVSLRIATIEPIFTRALPQAEIRRRAEASGVDYLMIAAIDPVWSAHKGPPPGLRCIHREPLACLIATKDIAR</sequence>
<organism evidence="1 2">
    <name type="scientific">Sphingobium yanoikuyae</name>
    <name type="common">Sphingomonas yanoikuyae</name>
    <dbReference type="NCBI Taxonomy" id="13690"/>
    <lineage>
        <taxon>Bacteria</taxon>
        <taxon>Pseudomonadati</taxon>
        <taxon>Pseudomonadota</taxon>
        <taxon>Alphaproteobacteria</taxon>
        <taxon>Sphingomonadales</taxon>
        <taxon>Sphingomonadaceae</taxon>
        <taxon>Sphingobium</taxon>
    </lineage>
</organism>
<reference evidence="1 2" key="1">
    <citation type="submission" date="2018-10" db="EMBL/GenBank/DDBJ databases">
        <title>Characterization and genome analysis of a novel bacterium Sphingobium yanoikuyae SJTF8 capable of degrading PAHs.</title>
        <authorList>
            <person name="Yin C."/>
            <person name="Xiong W."/>
            <person name="Liang R."/>
        </authorList>
    </citation>
    <scope>NUCLEOTIDE SEQUENCE [LARGE SCALE GENOMIC DNA]</scope>
    <source>
        <strain evidence="1 2">SJTF8</strain>
    </source>
</reference>
<proteinExistence type="predicted"/>
<name>A0A085K1D9_SPHYA</name>
<protein>
    <submittedName>
        <fullName evidence="1">Uncharacterized protein</fullName>
    </submittedName>
</protein>
<dbReference type="AlphaFoldDB" id="A0A085K1D9"/>
<dbReference type="EMBL" id="CP033230">
    <property type="protein sequence ID" value="AYO80813.1"/>
    <property type="molecule type" value="Genomic_DNA"/>
</dbReference>
<accession>A0A085K1D9</accession>